<accession>A0A7S8E6B3</accession>
<dbReference type="Gene3D" id="3.20.20.70">
    <property type="entry name" value="Aldolase class I"/>
    <property type="match status" value="1"/>
</dbReference>
<feature type="domain" description="Radical SAM core" evidence="10">
    <location>
        <begin position="9"/>
        <end position="245"/>
    </location>
</feature>
<dbReference type="SFLD" id="SFLDF00288">
    <property type="entry name" value="HemN-like__clustered_with_nucl"/>
    <property type="match status" value="1"/>
</dbReference>
<dbReference type="PANTHER" id="PTHR13932">
    <property type="entry name" value="COPROPORPHYRINIGEN III OXIDASE"/>
    <property type="match status" value="1"/>
</dbReference>
<dbReference type="SFLD" id="SFLDS00029">
    <property type="entry name" value="Radical_SAM"/>
    <property type="match status" value="2"/>
</dbReference>
<dbReference type="InterPro" id="IPR034505">
    <property type="entry name" value="Coproporphyrinogen-III_oxidase"/>
</dbReference>
<dbReference type="InterPro" id="IPR006638">
    <property type="entry name" value="Elp3/MiaA/NifB-like_rSAM"/>
</dbReference>
<dbReference type="NCBIfam" id="TIGR00539">
    <property type="entry name" value="hemN_rel"/>
    <property type="match status" value="1"/>
</dbReference>
<keyword evidence="7 9" id="KW-0411">Iron-sulfur</keyword>
<dbReference type="AlphaFoldDB" id="A0A7S8E6B3"/>
<keyword evidence="3 9" id="KW-0349">Heme</keyword>
<evidence type="ECO:0000256" key="8">
    <source>
        <dbReference type="ARBA" id="ARBA00023186"/>
    </source>
</evidence>
<evidence type="ECO:0000256" key="3">
    <source>
        <dbReference type="ARBA" id="ARBA00022617"/>
    </source>
</evidence>
<comment type="function">
    <text evidence="9">Probably acts as a heme chaperone, transferring heme to an unknown acceptor. Binds one molecule of heme per monomer, possibly covalently. Binds 1 [4Fe-4S] cluster. The cluster is coordinated with 3 cysteines and an exchangeable S-adenosyl-L-methionine.</text>
</comment>
<gene>
    <name evidence="11" type="primary">hemW</name>
    <name evidence="11" type="ORF">G4Y79_15890</name>
</gene>
<dbReference type="InterPro" id="IPR010723">
    <property type="entry name" value="HemN_C"/>
</dbReference>
<keyword evidence="8 9" id="KW-0143">Chaperone</keyword>
<dbReference type="EMBL" id="CP062983">
    <property type="protein sequence ID" value="QPC81183.1"/>
    <property type="molecule type" value="Genomic_DNA"/>
</dbReference>
<dbReference type="SFLD" id="SFLDG01065">
    <property type="entry name" value="anaerobic_coproporphyrinogen-I"/>
    <property type="match status" value="2"/>
</dbReference>
<evidence type="ECO:0000256" key="1">
    <source>
        <dbReference type="ARBA" id="ARBA00006100"/>
    </source>
</evidence>
<comment type="similarity">
    <text evidence="1">Belongs to the anaerobic coproporphyrinogen-III oxidase family. HemW subfamily.</text>
</comment>
<dbReference type="KEGG" id="pmet:G4Y79_15890"/>
<comment type="subcellular location">
    <subcellularLocation>
        <location evidence="9">Cytoplasm</location>
    </subcellularLocation>
</comment>
<organism evidence="11 12">
    <name type="scientific">Phototrophicus methaneseepsis</name>
    <dbReference type="NCBI Taxonomy" id="2710758"/>
    <lineage>
        <taxon>Bacteria</taxon>
        <taxon>Bacillati</taxon>
        <taxon>Chloroflexota</taxon>
        <taxon>Candidatus Thermofontia</taxon>
        <taxon>Phototrophicales</taxon>
        <taxon>Phototrophicaceae</taxon>
        <taxon>Phototrophicus</taxon>
    </lineage>
</organism>
<dbReference type="SFLD" id="SFLDF00562">
    <property type="entry name" value="HemN-like__clustered_with_heat"/>
    <property type="match status" value="1"/>
</dbReference>
<evidence type="ECO:0000256" key="6">
    <source>
        <dbReference type="ARBA" id="ARBA00023004"/>
    </source>
</evidence>
<evidence type="ECO:0000313" key="12">
    <source>
        <dbReference type="Proteomes" id="UP000594468"/>
    </source>
</evidence>
<keyword evidence="9" id="KW-0963">Cytoplasm</keyword>
<dbReference type="InterPro" id="IPR007197">
    <property type="entry name" value="rSAM"/>
</dbReference>
<evidence type="ECO:0000256" key="9">
    <source>
        <dbReference type="RuleBase" id="RU364116"/>
    </source>
</evidence>
<name>A0A7S8E6B3_9CHLR</name>
<dbReference type="InterPro" id="IPR004559">
    <property type="entry name" value="HemW-like"/>
</dbReference>
<protein>
    <recommendedName>
        <fullName evidence="2 9">Heme chaperone HemW</fullName>
    </recommendedName>
</protein>
<dbReference type="SMART" id="SM00729">
    <property type="entry name" value="Elp3"/>
    <property type="match status" value="1"/>
</dbReference>
<evidence type="ECO:0000256" key="2">
    <source>
        <dbReference type="ARBA" id="ARBA00017228"/>
    </source>
</evidence>
<dbReference type="Pfam" id="PF04055">
    <property type="entry name" value="Radical_SAM"/>
    <property type="match status" value="1"/>
</dbReference>
<dbReference type="Proteomes" id="UP000594468">
    <property type="component" value="Chromosome"/>
</dbReference>
<evidence type="ECO:0000256" key="7">
    <source>
        <dbReference type="ARBA" id="ARBA00023014"/>
    </source>
</evidence>
<dbReference type="PANTHER" id="PTHR13932:SF5">
    <property type="entry name" value="RADICAL S-ADENOSYL METHIONINE DOMAIN-CONTAINING PROTEIN 1, MITOCHONDRIAL"/>
    <property type="match status" value="1"/>
</dbReference>
<keyword evidence="12" id="KW-1185">Reference proteome</keyword>
<keyword evidence="4 9" id="KW-0949">S-adenosyl-L-methionine</keyword>
<evidence type="ECO:0000313" key="11">
    <source>
        <dbReference type="EMBL" id="QPC81183.1"/>
    </source>
</evidence>
<dbReference type="GO" id="GO:0046872">
    <property type="term" value="F:metal ion binding"/>
    <property type="evidence" value="ECO:0007669"/>
    <property type="project" value="UniProtKB-UniRule"/>
</dbReference>
<proteinExistence type="inferred from homology"/>
<keyword evidence="9" id="KW-0004">4Fe-4S</keyword>
<dbReference type="GO" id="GO:0004109">
    <property type="term" value="F:coproporphyrinogen oxidase activity"/>
    <property type="evidence" value="ECO:0007669"/>
    <property type="project" value="InterPro"/>
</dbReference>
<dbReference type="PROSITE" id="PS51918">
    <property type="entry name" value="RADICAL_SAM"/>
    <property type="match status" value="1"/>
</dbReference>
<reference evidence="11 12" key="1">
    <citation type="submission" date="2020-02" db="EMBL/GenBank/DDBJ databases">
        <authorList>
            <person name="Zheng R.K."/>
            <person name="Sun C.M."/>
        </authorList>
    </citation>
    <scope>NUCLEOTIDE SEQUENCE [LARGE SCALE GENOMIC DNA]</scope>
    <source>
        <strain evidence="12">rifampicinis</strain>
    </source>
</reference>
<dbReference type="InterPro" id="IPR058240">
    <property type="entry name" value="rSAM_sf"/>
</dbReference>
<dbReference type="SUPFAM" id="SSF102114">
    <property type="entry name" value="Radical SAM enzymes"/>
    <property type="match status" value="1"/>
</dbReference>
<keyword evidence="5 9" id="KW-0479">Metal-binding</keyword>
<dbReference type="RefSeq" id="WP_195169256.1">
    <property type="nucleotide sequence ID" value="NZ_CP062983.1"/>
</dbReference>
<dbReference type="GO" id="GO:0006779">
    <property type="term" value="P:porphyrin-containing compound biosynthetic process"/>
    <property type="evidence" value="ECO:0007669"/>
    <property type="project" value="InterPro"/>
</dbReference>
<dbReference type="Pfam" id="PF06969">
    <property type="entry name" value="HemN_C"/>
    <property type="match status" value="1"/>
</dbReference>
<evidence type="ECO:0000256" key="5">
    <source>
        <dbReference type="ARBA" id="ARBA00022723"/>
    </source>
</evidence>
<dbReference type="GO" id="GO:0005737">
    <property type="term" value="C:cytoplasm"/>
    <property type="evidence" value="ECO:0007669"/>
    <property type="project" value="UniProtKB-SubCell"/>
</dbReference>
<sequence length="397" mass="44762">MIAQSGTFDDTRLPVSLYLHIPFCRTICTYCAFNTYADLDDLIPAFVDALCQEMRFVGASRSNIQLKTIYFGGGTPSLLTAKQYEQLFATIEQVFDTSQVVETTLESNPNDLSFGYLRDLRAVGFNRISIGAQTANQRELSLYGRRHDFDEVVHAVSDARQAGFQNISLDLIYGAPDQTVDEWGATLAQAIALQPDHFSLYNLELKGGTVLTHQVDVGELTRPDDDVSADMYDLATDCLGEGGYQQYEISNWSRPGYESEHNLQYWRNLPYLGLGPGAHGFASGVRYNVLRLPQRYIDRLAAAQHSEEYPRTPVTAKAIAVDRETDMQETIMMGMRMLQEGIQRDTFRQRFGVDIVDEYADAIKKHQNYGLLSVDDEKISLTQQGRFLSNAVIRDFF</sequence>
<keyword evidence="6 9" id="KW-0408">Iron</keyword>
<evidence type="ECO:0000256" key="4">
    <source>
        <dbReference type="ARBA" id="ARBA00022691"/>
    </source>
</evidence>
<evidence type="ECO:0000259" key="10">
    <source>
        <dbReference type="PROSITE" id="PS51918"/>
    </source>
</evidence>
<dbReference type="GO" id="GO:0051539">
    <property type="term" value="F:4 iron, 4 sulfur cluster binding"/>
    <property type="evidence" value="ECO:0007669"/>
    <property type="project" value="UniProtKB-UniRule"/>
</dbReference>
<dbReference type="InterPro" id="IPR013785">
    <property type="entry name" value="Aldolase_TIM"/>
</dbReference>